<sequence>MTAQVVALPAPVDDGTVRAAGALLWRGRGKGLEVAVVHRPKYDDWSWPKGKLDPGESWAEAAVREVLEETGLHARLGIPLPLARYEVGTSRPYRRKVVQYWAAQVVASGGHLTDEVDEVRWLPADQARGRLHYRRDQVQLDALIEADAHGTIDARPLLVVRHASSVSRRRWKQDDVQRPLDEAGRERASELIPLLSAYQVQRLVTSDAERCAATLAPYARATGGRLRGRHALSEEGFAADAGGAVRVVAKLLAKGEPAALCTHRPVLPTVLGALAERSASERVAAALRESAGPGLVKGEVLVAHVSGQGEDARVVAVERHDTY</sequence>
<dbReference type="EMBL" id="JBHSRD010000003">
    <property type="protein sequence ID" value="MFC6006767.1"/>
    <property type="molecule type" value="Genomic_DNA"/>
</dbReference>
<dbReference type="CDD" id="cd03673">
    <property type="entry name" value="NUDIX_Ap6A_hydrolase"/>
    <property type="match status" value="1"/>
</dbReference>
<dbReference type="RefSeq" id="WP_345718241.1">
    <property type="nucleotide sequence ID" value="NZ_BAABFP010000008.1"/>
</dbReference>
<dbReference type="InterPro" id="IPR051325">
    <property type="entry name" value="Nudix_hydrolase_domain"/>
</dbReference>
<keyword evidence="2 3" id="KW-0378">Hydrolase</keyword>
<comment type="similarity">
    <text evidence="1 3">Belongs to the Nudix hydrolase family.</text>
</comment>
<dbReference type="PANTHER" id="PTHR21340">
    <property type="entry name" value="DIADENOSINE 5,5-P1,P4-TETRAPHOSPHATE PYROPHOSPHOHYDROLASE MUTT"/>
    <property type="match status" value="1"/>
</dbReference>
<proteinExistence type="inferred from homology"/>
<gene>
    <name evidence="5" type="ORF">ACFQDO_06440</name>
</gene>
<keyword evidence="6" id="KW-1185">Reference proteome</keyword>
<feature type="domain" description="Nudix hydrolase" evidence="4">
    <location>
        <begin position="15"/>
        <end position="144"/>
    </location>
</feature>
<dbReference type="Gene3D" id="3.40.50.1240">
    <property type="entry name" value="Phosphoglycerate mutase-like"/>
    <property type="match status" value="1"/>
</dbReference>
<evidence type="ECO:0000256" key="3">
    <source>
        <dbReference type="RuleBase" id="RU003476"/>
    </source>
</evidence>
<dbReference type="InterPro" id="IPR000086">
    <property type="entry name" value="NUDIX_hydrolase_dom"/>
</dbReference>
<dbReference type="InterPro" id="IPR013078">
    <property type="entry name" value="His_Pase_superF_clade-1"/>
</dbReference>
<dbReference type="Proteomes" id="UP001596189">
    <property type="component" value="Unassembled WGS sequence"/>
</dbReference>
<dbReference type="Gene3D" id="3.90.79.10">
    <property type="entry name" value="Nucleoside Triphosphate Pyrophosphohydrolase"/>
    <property type="match status" value="1"/>
</dbReference>
<accession>A0ABW1JBT4</accession>
<dbReference type="SMART" id="SM00855">
    <property type="entry name" value="PGAM"/>
    <property type="match status" value="1"/>
</dbReference>
<dbReference type="PRINTS" id="PR00502">
    <property type="entry name" value="NUDIXFAMILY"/>
</dbReference>
<dbReference type="SUPFAM" id="SSF53254">
    <property type="entry name" value="Phosphoglycerate mutase-like"/>
    <property type="match status" value="1"/>
</dbReference>
<dbReference type="PANTHER" id="PTHR21340:SF0">
    <property type="entry name" value="BIS(5'-NUCLEOSYL)-TETRAPHOSPHATASE [ASYMMETRICAL]"/>
    <property type="match status" value="1"/>
</dbReference>
<comment type="caution">
    <text evidence="5">The sequence shown here is derived from an EMBL/GenBank/DDBJ whole genome shotgun (WGS) entry which is preliminary data.</text>
</comment>
<evidence type="ECO:0000256" key="2">
    <source>
        <dbReference type="ARBA" id="ARBA00022801"/>
    </source>
</evidence>
<dbReference type="InterPro" id="IPR020084">
    <property type="entry name" value="NUDIX_hydrolase_CS"/>
</dbReference>
<evidence type="ECO:0000313" key="6">
    <source>
        <dbReference type="Proteomes" id="UP001596189"/>
    </source>
</evidence>
<dbReference type="InterPro" id="IPR020476">
    <property type="entry name" value="Nudix_hydrolase"/>
</dbReference>
<dbReference type="PROSITE" id="PS51462">
    <property type="entry name" value="NUDIX"/>
    <property type="match status" value="1"/>
</dbReference>
<name>A0ABW1JBT4_9ACTN</name>
<dbReference type="Pfam" id="PF00300">
    <property type="entry name" value="His_Phos_1"/>
    <property type="match status" value="1"/>
</dbReference>
<evidence type="ECO:0000259" key="4">
    <source>
        <dbReference type="PROSITE" id="PS51462"/>
    </source>
</evidence>
<dbReference type="GO" id="GO:0016787">
    <property type="term" value="F:hydrolase activity"/>
    <property type="evidence" value="ECO:0007669"/>
    <property type="project" value="UniProtKB-KW"/>
</dbReference>
<reference evidence="6" key="1">
    <citation type="journal article" date="2019" name="Int. J. Syst. Evol. Microbiol.">
        <title>The Global Catalogue of Microorganisms (GCM) 10K type strain sequencing project: providing services to taxonomists for standard genome sequencing and annotation.</title>
        <authorList>
            <consortium name="The Broad Institute Genomics Platform"/>
            <consortium name="The Broad Institute Genome Sequencing Center for Infectious Disease"/>
            <person name="Wu L."/>
            <person name="Ma J."/>
        </authorList>
    </citation>
    <scope>NUCLEOTIDE SEQUENCE [LARGE SCALE GENOMIC DNA]</scope>
    <source>
        <strain evidence="6">KACC 14249</strain>
    </source>
</reference>
<dbReference type="InterPro" id="IPR015797">
    <property type="entry name" value="NUDIX_hydrolase-like_dom_sf"/>
</dbReference>
<organism evidence="5 6">
    <name type="scientific">Angustibacter luteus</name>
    <dbReference type="NCBI Taxonomy" id="658456"/>
    <lineage>
        <taxon>Bacteria</taxon>
        <taxon>Bacillati</taxon>
        <taxon>Actinomycetota</taxon>
        <taxon>Actinomycetes</taxon>
        <taxon>Kineosporiales</taxon>
        <taxon>Kineosporiaceae</taxon>
    </lineage>
</organism>
<dbReference type="InterPro" id="IPR029033">
    <property type="entry name" value="His_PPase_superfam"/>
</dbReference>
<evidence type="ECO:0000313" key="5">
    <source>
        <dbReference type="EMBL" id="MFC6006767.1"/>
    </source>
</evidence>
<dbReference type="PROSITE" id="PS00893">
    <property type="entry name" value="NUDIX_BOX"/>
    <property type="match status" value="1"/>
</dbReference>
<dbReference type="SUPFAM" id="SSF55811">
    <property type="entry name" value="Nudix"/>
    <property type="match status" value="1"/>
</dbReference>
<evidence type="ECO:0000256" key="1">
    <source>
        <dbReference type="ARBA" id="ARBA00005582"/>
    </source>
</evidence>
<dbReference type="Pfam" id="PF00293">
    <property type="entry name" value="NUDIX"/>
    <property type="match status" value="1"/>
</dbReference>
<protein>
    <submittedName>
        <fullName evidence="5">NUDIX hydrolase</fullName>
    </submittedName>
</protein>